<dbReference type="OrthoDB" id="8192535at2759"/>
<feature type="non-terminal residue" evidence="3">
    <location>
        <position position="1"/>
    </location>
</feature>
<feature type="region of interest" description="Disordered" evidence="1">
    <location>
        <begin position="1"/>
        <end position="37"/>
    </location>
</feature>
<dbReference type="AlphaFoldDB" id="A0A8S4SCX3"/>
<keyword evidence="2" id="KW-1133">Transmembrane helix</keyword>
<feature type="compositionally biased region" description="Basic and acidic residues" evidence="1">
    <location>
        <begin position="25"/>
        <end position="35"/>
    </location>
</feature>
<comment type="caution">
    <text evidence="3">The sequence shown here is derived from an EMBL/GenBank/DDBJ whole genome shotgun (WGS) entry which is preliminary data.</text>
</comment>
<evidence type="ECO:0000256" key="2">
    <source>
        <dbReference type="SAM" id="Phobius"/>
    </source>
</evidence>
<keyword evidence="2" id="KW-0812">Transmembrane</keyword>
<sequence length="94" mass="10411">YTGMRKLKHNNGPAKRSVKSNTASKTEKAPPKLDSIDDDDQGFGGWLRSTEGVENMRLFVIANTIVLLTTLAYPHMQLMIEIISEAVYGPDGIF</sequence>
<evidence type="ECO:0000256" key="1">
    <source>
        <dbReference type="SAM" id="MobiDB-lite"/>
    </source>
</evidence>
<gene>
    <name evidence="3" type="primary">jg26281</name>
    <name evidence="3" type="ORF">PAEG_LOCUS23693</name>
</gene>
<keyword evidence="4" id="KW-1185">Reference proteome</keyword>
<protein>
    <submittedName>
        <fullName evidence="3">Jg26281 protein</fullName>
    </submittedName>
</protein>
<name>A0A8S4SCX3_9NEOP</name>
<evidence type="ECO:0000313" key="3">
    <source>
        <dbReference type="EMBL" id="CAH2260206.1"/>
    </source>
</evidence>
<dbReference type="Proteomes" id="UP000838756">
    <property type="component" value="Unassembled WGS sequence"/>
</dbReference>
<organism evidence="3 4">
    <name type="scientific">Pararge aegeria aegeria</name>
    <dbReference type="NCBI Taxonomy" id="348720"/>
    <lineage>
        <taxon>Eukaryota</taxon>
        <taxon>Metazoa</taxon>
        <taxon>Ecdysozoa</taxon>
        <taxon>Arthropoda</taxon>
        <taxon>Hexapoda</taxon>
        <taxon>Insecta</taxon>
        <taxon>Pterygota</taxon>
        <taxon>Neoptera</taxon>
        <taxon>Endopterygota</taxon>
        <taxon>Lepidoptera</taxon>
        <taxon>Glossata</taxon>
        <taxon>Ditrysia</taxon>
        <taxon>Papilionoidea</taxon>
        <taxon>Nymphalidae</taxon>
        <taxon>Satyrinae</taxon>
        <taxon>Satyrini</taxon>
        <taxon>Parargina</taxon>
        <taxon>Pararge</taxon>
    </lineage>
</organism>
<evidence type="ECO:0000313" key="4">
    <source>
        <dbReference type="Proteomes" id="UP000838756"/>
    </source>
</evidence>
<dbReference type="EMBL" id="CAKXAJ010026162">
    <property type="protein sequence ID" value="CAH2260206.1"/>
    <property type="molecule type" value="Genomic_DNA"/>
</dbReference>
<proteinExistence type="predicted"/>
<keyword evidence="2" id="KW-0472">Membrane</keyword>
<reference evidence="3" key="1">
    <citation type="submission" date="2022-03" db="EMBL/GenBank/DDBJ databases">
        <authorList>
            <person name="Lindestad O."/>
        </authorList>
    </citation>
    <scope>NUCLEOTIDE SEQUENCE</scope>
</reference>
<accession>A0A8S4SCX3</accession>
<feature type="transmembrane region" description="Helical" evidence="2">
    <location>
        <begin position="56"/>
        <end position="73"/>
    </location>
</feature>